<accession>M1DZM2</accession>
<dbReference type="Proteomes" id="UP000011115">
    <property type="component" value="Unassembled WGS sequence"/>
</dbReference>
<dbReference type="PaxDb" id="4113-PGSC0003DMT400096969"/>
<organism evidence="2 3">
    <name type="scientific">Solanum tuberosum</name>
    <name type="common">Potato</name>
    <dbReference type="NCBI Taxonomy" id="4113"/>
    <lineage>
        <taxon>Eukaryota</taxon>
        <taxon>Viridiplantae</taxon>
        <taxon>Streptophyta</taxon>
        <taxon>Embryophyta</taxon>
        <taxon>Tracheophyta</taxon>
        <taxon>Spermatophyta</taxon>
        <taxon>Magnoliopsida</taxon>
        <taxon>eudicotyledons</taxon>
        <taxon>Gunneridae</taxon>
        <taxon>Pentapetalae</taxon>
        <taxon>asterids</taxon>
        <taxon>lamiids</taxon>
        <taxon>Solanales</taxon>
        <taxon>Solanaceae</taxon>
        <taxon>Solanoideae</taxon>
        <taxon>Solaneae</taxon>
        <taxon>Solanum</taxon>
    </lineage>
</organism>
<dbReference type="PANTHER" id="PTHR33180">
    <property type="entry name" value="PHOTOSYSTEM II CP43 REACTION CENTER PROTEIN"/>
    <property type="match status" value="1"/>
</dbReference>
<dbReference type="AlphaFoldDB" id="M1DZM2"/>
<protein>
    <recommendedName>
        <fullName evidence="4">Integrase core domain containing protein</fullName>
    </recommendedName>
</protein>
<feature type="region of interest" description="Disordered" evidence="1">
    <location>
        <begin position="1"/>
        <end position="71"/>
    </location>
</feature>
<sequence>MPPRKQENRITINEDADASKANATKFPATGGKGKGKGKRSALESPEVSFDSEGVYATHLTTSESEGEHQDPQADIYELEDKQLLLARRAELRSKKMHDPFRIKVPETPTPPPVPDQIVVPPPPAQVPHQRSMNRLKAKELRTIIEEKRLSTDEVIDRYPEIWHTLRSVASAAASRPPLTQAAILRMGHLDHFADRRASRLEAKVPGMIESALAAVVTPPSESIDSLMARIEVCERVEIKSWLSIVCAQIVLSTHDTNVTLNRDALIAAIRDGTWIEEQSKDTNMKRGTKQTEEMKKGKPGDRHGHLANR</sequence>
<feature type="region of interest" description="Disordered" evidence="1">
    <location>
        <begin position="278"/>
        <end position="309"/>
    </location>
</feature>
<name>M1DZM2_SOLTU</name>
<evidence type="ECO:0000313" key="3">
    <source>
        <dbReference type="Proteomes" id="UP000011115"/>
    </source>
</evidence>
<dbReference type="Gramene" id="PGSC0003DMT400096969">
    <property type="protein sequence ID" value="PGSC0003DMT400096969"/>
    <property type="gene ID" value="PGSC0003DMG400046540"/>
</dbReference>
<evidence type="ECO:0008006" key="4">
    <source>
        <dbReference type="Google" id="ProtNLM"/>
    </source>
</evidence>
<dbReference type="HOGENOM" id="CLU_901407_0_0_1"/>
<reference evidence="2" key="2">
    <citation type="submission" date="2015-06" db="UniProtKB">
        <authorList>
            <consortium name="EnsemblPlants"/>
        </authorList>
    </citation>
    <scope>IDENTIFICATION</scope>
    <source>
        <strain evidence="2">DM1-3 516 R44</strain>
    </source>
</reference>
<dbReference type="EnsemblPlants" id="PGSC0003DMT400096969">
    <property type="protein sequence ID" value="PGSC0003DMT400096969"/>
    <property type="gene ID" value="PGSC0003DMG400046540"/>
</dbReference>
<dbReference type="PANTHER" id="PTHR33180:SF31">
    <property type="entry name" value="POLYPROTEIN PROTEIN"/>
    <property type="match status" value="1"/>
</dbReference>
<evidence type="ECO:0000313" key="2">
    <source>
        <dbReference type="EnsemblPlants" id="PGSC0003DMT400096969"/>
    </source>
</evidence>
<proteinExistence type="predicted"/>
<keyword evidence="3" id="KW-1185">Reference proteome</keyword>
<reference evidence="3" key="1">
    <citation type="journal article" date="2011" name="Nature">
        <title>Genome sequence and analysis of the tuber crop potato.</title>
        <authorList>
            <consortium name="The Potato Genome Sequencing Consortium"/>
        </authorList>
    </citation>
    <scope>NUCLEOTIDE SEQUENCE [LARGE SCALE GENOMIC DNA]</scope>
    <source>
        <strain evidence="3">cv. DM1-3 516 R44</strain>
    </source>
</reference>
<dbReference type="InParanoid" id="M1DZM2"/>
<evidence type="ECO:0000256" key="1">
    <source>
        <dbReference type="SAM" id="MobiDB-lite"/>
    </source>
</evidence>